<dbReference type="SUPFAM" id="SSF52540">
    <property type="entry name" value="P-loop containing nucleoside triphosphate hydrolases"/>
    <property type="match status" value="1"/>
</dbReference>
<dbReference type="Pfam" id="PF23442">
    <property type="entry name" value="DUF7125"/>
    <property type="match status" value="1"/>
</dbReference>
<accession>A0AAW4PXX8</accession>
<protein>
    <submittedName>
        <fullName evidence="3">Transcriptional regulator</fullName>
    </submittedName>
</protein>
<evidence type="ECO:0000313" key="3">
    <source>
        <dbReference type="EMBL" id="MBX0325365.1"/>
    </source>
</evidence>
<keyword evidence="1" id="KW-0547">Nucleotide-binding</keyword>
<proteinExistence type="predicted"/>
<sequence>MTRVLRTGIDVLDRKLNGGVPPGSLALLSADPASQSEQFLYELTTPRRTAYLTTARSKRAVGTAMRNAGGTLDTTDLYAIGERPLKETYQVIRDSPAQSTIVVDTVDMLETGNTQEYLHFLNDVRDELAEKDSFAVMHGLDGRQVPVQRDVTEYLADIIFELSTEVRGESIENRLIVPKFRGGAPFDETVKLELTQEVAIDTSRDIA</sequence>
<dbReference type="EMBL" id="RKLR01000013">
    <property type="protein sequence ID" value="MBX0325365.1"/>
    <property type="molecule type" value="Genomic_DNA"/>
</dbReference>
<reference evidence="3 4" key="1">
    <citation type="submission" date="2021-06" db="EMBL/GenBank/DDBJ databases">
        <title>Halomicroarcula sp. a new haloarchaeum isolated from saline soil.</title>
        <authorList>
            <person name="Duran-Viseras A."/>
            <person name="Sanchez-Porro C."/>
            <person name="Ventosa A."/>
        </authorList>
    </citation>
    <scope>NUCLEOTIDE SEQUENCE [LARGE SCALE GENOMIC DNA]</scope>
    <source>
        <strain evidence="3 4">F13</strain>
    </source>
</reference>
<keyword evidence="4" id="KW-1185">Reference proteome</keyword>
<dbReference type="Proteomes" id="UP001430377">
    <property type="component" value="Unassembled WGS sequence"/>
</dbReference>
<name>A0AAW4PXX8_9EURY</name>
<gene>
    <name evidence="3" type="ORF">EGH21_20265</name>
</gene>
<dbReference type="AlphaFoldDB" id="A0AAW4PXX8"/>
<dbReference type="Gene3D" id="3.40.50.300">
    <property type="entry name" value="P-loop containing nucleotide triphosphate hydrolases"/>
    <property type="match status" value="1"/>
</dbReference>
<dbReference type="PANTHER" id="PTHR43637">
    <property type="entry name" value="UPF0273 PROTEIN TM_0370"/>
    <property type="match status" value="1"/>
</dbReference>
<dbReference type="GO" id="GO:0005524">
    <property type="term" value="F:ATP binding"/>
    <property type="evidence" value="ECO:0007669"/>
    <property type="project" value="UniProtKB-KW"/>
</dbReference>
<comment type="caution">
    <text evidence="3">The sequence shown here is derived from an EMBL/GenBank/DDBJ whole genome shotgun (WGS) entry which is preliminary data.</text>
</comment>
<organism evidence="3 4">
    <name type="scientific">Haloarcula rubra</name>
    <dbReference type="NCBI Taxonomy" id="2487747"/>
    <lineage>
        <taxon>Archaea</taxon>
        <taxon>Methanobacteriati</taxon>
        <taxon>Methanobacteriota</taxon>
        <taxon>Stenosarchaea group</taxon>
        <taxon>Halobacteria</taxon>
        <taxon>Halobacteriales</taxon>
        <taxon>Haloarculaceae</taxon>
        <taxon>Haloarcula</taxon>
    </lineage>
</organism>
<dbReference type="RefSeq" id="WP_220620231.1">
    <property type="nucleotide sequence ID" value="NZ_RKLR01000013.1"/>
</dbReference>
<dbReference type="InterPro" id="IPR055549">
    <property type="entry name" value="DUF7125"/>
</dbReference>
<evidence type="ECO:0000256" key="1">
    <source>
        <dbReference type="ARBA" id="ARBA00022741"/>
    </source>
</evidence>
<evidence type="ECO:0000313" key="4">
    <source>
        <dbReference type="Proteomes" id="UP001430377"/>
    </source>
</evidence>
<dbReference type="InterPro" id="IPR027417">
    <property type="entry name" value="P-loop_NTPase"/>
</dbReference>
<dbReference type="PANTHER" id="PTHR43637:SF3">
    <property type="entry name" value="FLAGELLA-RELATED PROTEIN H-RELATED"/>
    <property type="match status" value="1"/>
</dbReference>
<keyword evidence="2" id="KW-0067">ATP-binding</keyword>
<evidence type="ECO:0000256" key="2">
    <source>
        <dbReference type="ARBA" id="ARBA00022840"/>
    </source>
</evidence>